<keyword evidence="3" id="KW-0336">GPI-anchor</keyword>
<comment type="subcellular location">
    <subcellularLocation>
        <location evidence="1">Cell membrane</location>
        <topology evidence="1">Lipid-anchor</topology>
        <topology evidence="1">GPI-anchor</topology>
    </subcellularLocation>
</comment>
<reference evidence="12 13" key="2">
    <citation type="journal article" date="2017" name="Nature">
        <title>The Apostasia genome and the evolution of orchids.</title>
        <authorList>
            <person name="Zhang G.Q."/>
            <person name="Liu K.W."/>
            <person name="Li Z."/>
            <person name="Lohaus R."/>
            <person name="Hsiao Y.Y."/>
            <person name="Niu S.C."/>
            <person name="Wang J.Y."/>
            <person name="Lin Y.C."/>
            <person name="Xu Q."/>
            <person name="Chen L.J."/>
            <person name="Yoshida K."/>
            <person name="Fujiwara S."/>
            <person name="Wang Z.W."/>
            <person name="Zhang Y.Q."/>
            <person name="Mitsuda N."/>
            <person name="Wang M."/>
            <person name="Liu G.H."/>
            <person name="Pecoraro L."/>
            <person name="Huang H.X."/>
            <person name="Xiao X.J."/>
            <person name="Lin M."/>
            <person name="Wu X.Y."/>
            <person name="Wu W.L."/>
            <person name="Chen Y.Y."/>
            <person name="Chang S.B."/>
            <person name="Sakamoto S."/>
            <person name="Ohme-Takagi M."/>
            <person name="Yagi M."/>
            <person name="Zeng S.J."/>
            <person name="Shen C.Y."/>
            <person name="Yeh C.M."/>
            <person name="Luo Y.B."/>
            <person name="Tsai W.C."/>
            <person name="Van de Peer Y."/>
            <person name="Liu Z.J."/>
        </authorList>
    </citation>
    <scope>NUCLEOTIDE SEQUENCE [LARGE SCALE GENOMIC DNA]</scope>
    <source>
        <tissue evidence="12">The whole plant</tissue>
    </source>
</reference>
<keyword evidence="13" id="KW-1185">Reference proteome</keyword>
<evidence type="ECO:0000256" key="7">
    <source>
        <dbReference type="ARBA" id="ARBA00023180"/>
    </source>
</evidence>
<evidence type="ECO:0000256" key="9">
    <source>
        <dbReference type="SAM" id="Phobius"/>
    </source>
</evidence>
<keyword evidence="9" id="KW-1133">Transmembrane helix</keyword>
<dbReference type="Proteomes" id="UP000233837">
    <property type="component" value="Unassembled WGS sequence"/>
</dbReference>
<sequence length="190" mass="19144">MEVMVLFLLLLAMPGGSGAAWCTCRPDASDPALQKTIDYACGAGADCNPILQNGLCYNPNTVLAHCSYAANSYYQRNNQVQGACDFTGTATVTPTDPSSNGCIYPATSSAAGTSSASGTATSTQNPASSSTPNSLNPTQTGTGVLGGLGPSGISTNIDGSAAAGFLSSPIVPPLLLTILLLFGLVFPQRS</sequence>
<evidence type="ECO:0000256" key="8">
    <source>
        <dbReference type="SAM" id="MobiDB-lite"/>
    </source>
</evidence>
<keyword evidence="6" id="KW-1015">Disulfide bond</keyword>
<feature type="region of interest" description="Disordered" evidence="8">
    <location>
        <begin position="114"/>
        <end position="147"/>
    </location>
</feature>
<reference evidence="12 13" key="1">
    <citation type="journal article" date="2016" name="Sci. Rep.">
        <title>The Dendrobium catenatum Lindl. genome sequence provides insights into polysaccharide synthase, floral development and adaptive evolution.</title>
        <authorList>
            <person name="Zhang G.Q."/>
            <person name="Xu Q."/>
            <person name="Bian C."/>
            <person name="Tsai W.C."/>
            <person name="Yeh C.M."/>
            <person name="Liu K.W."/>
            <person name="Yoshida K."/>
            <person name="Zhang L.S."/>
            <person name="Chang S.B."/>
            <person name="Chen F."/>
            <person name="Shi Y."/>
            <person name="Su Y.Y."/>
            <person name="Zhang Y.Q."/>
            <person name="Chen L.J."/>
            <person name="Yin Y."/>
            <person name="Lin M."/>
            <person name="Huang H."/>
            <person name="Deng H."/>
            <person name="Wang Z.W."/>
            <person name="Zhu S.L."/>
            <person name="Zhao X."/>
            <person name="Deng C."/>
            <person name="Niu S.C."/>
            <person name="Huang J."/>
            <person name="Wang M."/>
            <person name="Liu G.H."/>
            <person name="Yang H.J."/>
            <person name="Xiao X.J."/>
            <person name="Hsiao Y.Y."/>
            <person name="Wu W.L."/>
            <person name="Chen Y.Y."/>
            <person name="Mitsuda N."/>
            <person name="Ohme-Takagi M."/>
            <person name="Luo Y.B."/>
            <person name="Van de Peer Y."/>
            <person name="Liu Z.J."/>
        </authorList>
    </citation>
    <scope>NUCLEOTIDE SEQUENCE [LARGE SCALE GENOMIC DNA]</scope>
    <source>
        <tissue evidence="12">The whole plant</tissue>
    </source>
</reference>
<dbReference type="GO" id="GO:0098552">
    <property type="term" value="C:side of membrane"/>
    <property type="evidence" value="ECO:0007669"/>
    <property type="project" value="UniProtKB-KW"/>
</dbReference>
<dbReference type="FunFam" id="1.20.58.1040:FF:000001">
    <property type="entry name" value="Glucan endo-1,3-beta-glucosidase 4"/>
    <property type="match status" value="1"/>
</dbReference>
<accession>A0A2I0VY15</accession>
<gene>
    <name evidence="12" type="ORF">MA16_Dca008785</name>
</gene>
<evidence type="ECO:0000256" key="2">
    <source>
        <dbReference type="ARBA" id="ARBA00022475"/>
    </source>
</evidence>
<feature type="domain" description="X8" evidence="11">
    <location>
        <begin position="20"/>
        <end position="104"/>
    </location>
</feature>
<keyword evidence="9" id="KW-0812">Transmembrane</keyword>
<dbReference type="GO" id="GO:0005886">
    <property type="term" value="C:plasma membrane"/>
    <property type="evidence" value="ECO:0007669"/>
    <property type="project" value="UniProtKB-SubCell"/>
</dbReference>
<keyword evidence="3" id="KW-0449">Lipoprotein</keyword>
<dbReference type="Pfam" id="PF07983">
    <property type="entry name" value="X8"/>
    <property type="match status" value="1"/>
</dbReference>
<evidence type="ECO:0000313" key="13">
    <source>
        <dbReference type="Proteomes" id="UP000233837"/>
    </source>
</evidence>
<evidence type="ECO:0000259" key="11">
    <source>
        <dbReference type="SMART" id="SM00768"/>
    </source>
</evidence>
<evidence type="ECO:0000256" key="1">
    <source>
        <dbReference type="ARBA" id="ARBA00004609"/>
    </source>
</evidence>
<dbReference type="GO" id="GO:0009506">
    <property type="term" value="C:plasmodesma"/>
    <property type="evidence" value="ECO:0007669"/>
    <property type="project" value="UniProtKB-ARBA"/>
</dbReference>
<keyword evidence="2" id="KW-1003">Cell membrane</keyword>
<feature type="compositionally biased region" description="Polar residues" evidence="8">
    <location>
        <begin position="124"/>
        <end position="139"/>
    </location>
</feature>
<proteinExistence type="predicted"/>
<evidence type="ECO:0000256" key="4">
    <source>
        <dbReference type="ARBA" id="ARBA00022729"/>
    </source>
</evidence>
<feature type="transmembrane region" description="Helical" evidence="9">
    <location>
        <begin position="170"/>
        <end position="187"/>
    </location>
</feature>
<dbReference type="InterPro" id="IPR044788">
    <property type="entry name" value="X8_dom_prot"/>
</dbReference>
<evidence type="ECO:0000313" key="12">
    <source>
        <dbReference type="EMBL" id="PKU68304.1"/>
    </source>
</evidence>
<evidence type="ECO:0000256" key="5">
    <source>
        <dbReference type="ARBA" id="ARBA00023136"/>
    </source>
</evidence>
<keyword evidence="5 9" id="KW-0472">Membrane</keyword>
<dbReference type="PANTHER" id="PTHR31044">
    <property type="entry name" value="BETA-1,3 GLUCANASE"/>
    <property type="match status" value="1"/>
</dbReference>
<dbReference type="PANTHER" id="PTHR31044:SF25">
    <property type="entry name" value="PLASMODESMATA CALLOSE-BINDING PROTEIN 3"/>
    <property type="match status" value="1"/>
</dbReference>
<dbReference type="Gene3D" id="1.20.58.1040">
    <property type="match status" value="1"/>
</dbReference>
<keyword evidence="4 10" id="KW-0732">Signal</keyword>
<dbReference type="EMBL" id="KZ503105">
    <property type="protein sequence ID" value="PKU68304.1"/>
    <property type="molecule type" value="Genomic_DNA"/>
</dbReference>
<name>A0A2I0VY15_9ASPA</name>
<protein>
    <submittedName>
        <fullName evidence="12">Glucan endo-1,3-beta-glucosidase-like protein 2</fullName>
    </submittedName>
</protein>
<evidence type="ECO:0000256" key="10">
    <source>
        <dbReference type="SAM" id="SignalP"/>
    </source>
</evidence>
<dbReference type="SMART" id="SM00768">
    <property type="entry name" value="X8"/>
    <property type="match status" value="1"/>
</dbReference>
<dbReference type="InterPro" id="IPR012946">
    <property type="entry name" value="X8"/>
</dbReference>
<feature type="signal peptide" evidence="10">
    <location>
        <begin position="1"/>
        <end position="19"/>
    </location>
</feature>
<dbReference type="AlphaFoldDB" id="A0A2I0VY15"/>
<feature type="chain" id="PRO_5014180850" evidence="10">
    <location>
        <begin position="20"/>
        <end position="190"/>
    </location>
</feature>
<evidence type="ECO:0000256" key="6">
    <source>
        <dbReference type="ARBA" id="ARBA00023157"/>
    </source>
</evidence>
<keyword evidence="7" id="KW-0325">Glycoprotein</keyword>
<evidence type="ECO:0000256" key="3">
    <source>
        <dbReference type="ARBA" id="ARBA00022622"/>
    </source>
</evidence>
<feature type="compositionally biased region" description="Low complexity" evidence="8">
    <location>
        <begin position="114"/>
        <end position="123"/>
    </location>
</feature>
<organism evidence="12 13">
    <name type="scientific">Dendrobium catenatum</name>
    <dbReference type="NCBI Taxonomy" id="906689"/>
    <lineage>
        <taxon>Eukaryota</taxon>
        <taxon>Viridiplantae</taxon>
        <taxon>Streptophyta</taxon>
        <taxon>Embryophyta</taxon>
        <taxon>Tracheophyta</taxon>
        <taxon>Spermatophyta</taxon>
        <taxon>Magnoliopsida</taxon>
        <taxon>Liliopsida</taxon>
        <taxon>Asparagales</taxon>
        <taxon>Orchidaceae</taxon>
        <taxon>Epidendroideae</taxon>
        <taxon>Malaxideae</taxon>
        <taxon>Dendrobiinae</taxon>
        <taxon>Dendrobium</taxon>
    </lineage>
</organism>